<reference evidence="3 4" key="1">
    <citation type="submission" date="2018-08" db="EMBL/GenBank/DDBJ databases">
        <title>A genome reference for cultivated species of the human gut microbiota.</title>
        <authorList>
            <person name="Zou Y."/>
            <person name="Xue W."/>
            <person name="Luo G."/>
        </authorList>
    </citation>
    <scope>NUCLEOTIDE SEQUENCE [LARGE SCALE GENOMIC DNA]</scope>
    <source>
        <strain evidence="1 3">AF24-12</strain>
        <strain evidence="2 4">AF46-2NS</strain>
    </source>
</reference>
<protein>
    <submittedName>
        <fullName evidence="1">Uncharacterized protein</fullName>
    </submittedName>
</protein>
<proteinExistence type="predicted"/>
<dbReference type="EMBL" id="QRNB01000143">
    <property type="protein sequence ID" value="RHK06620.1"/>
    <property type="molecule type" value="Genomic_DNA"/>
</dbReference>
<evidence type="ECO:0000313" key="1">
    <source>
        <dbReference type="EMBL" id="RGS08328.1"/>
    </source>
</evidence>
<organism evidence="1 3">
    <name type="scientific">Segatella copri</name>
    <dbReference type="NCBI Taxonomy" id="165179"/>
    <lineage>
        <taxon>Bacteria</taxon>
        <taxon>Pseudomonadati</taxon>
        <taxon>Bacteroidota</taxon>
        <taxon>Bacteroidia</taxon>
        <taxon>Bacteroidales</taxon>
        <taxon>Prevotellaceae</taxon>
        <taxon>Segatella</taxon>
    </lineage>
</organism>
<sequence>MECDITFEKPVLKDMEEIARLLSSPAFYDENTHQLNFAAFNLRRFTNGEVESYVSLSRLSFIDQKHLNKKGKYVFKKTESHYVGYALFTPRYLANLHDRLRIYPVKAGLNDHCGMFFLGKDKKIVCDDLTIRPYTLKTLRSLCDLLQANVVLK</sequence>
<accession>A0A3E5DIE0</accession>
<gene>
    <name evidence="2" type="ORF">DW079_14365</name>
    <name evidence="1" type="ORF">DWY11_16305</name>
</gene>
<evidence type="ECO:0000313" key="4">
    <source>
        <dbReference type="Proteomes" id="UP000286211"/>
    </source>
</evidence>
<evidence type="ECO:0000313" key="2">
    <source>
        <dbReference type="EMBL" id="RHK06620.1"/>
    </source>
</evidence>
<dbReference type="Proteomes" id="UP000283872">
    <property type="component" value="Unassembled WGS sequence"/>
</dbReference>
<dbReference type="AlphaFoldDB" id="A0A3E5DIE0"/>
<dbReference type="RefSeq" id="WP_117588192.1">
    <property type="nucleotide sequence ID" value="NZ_QRVA01000106.1"/>
</dbReference>
<name>A0A3E5DIE0_9BACT</name>
<dbReference type="Proteomes" id="UP000286211">
    <property type="component" value="Unassembled WGS sequence"/>
</dbReference>
<comment type="caution">
    <text evidence="1">The sequence shown here is derived from an EMBL/GenBank/DDBJ whole genome shotgun (WGS) entry which is preliminary data.</text>
</comment>
<dbReference type="EMBL" id="QRVA01000106">
    <property type="protein sequence ID" value="RGS08328.1"/>
    <property type="molecule type" value="Genomic_DNA"/>
</dbReference>
<evidence type="ECO:0000313" key="3">
    <source>
        <dbReference type="Proteomes" id="UP000283872"/>
    </source>
</evidence>